<gene>
    <name evidence="1" type="ORF">TCNE_LOCUS18493</name>
</gene>
<dbReference type="AlphaFoldDB" id="A0A183VCM3"/>
<sequence length="78" mass="9009">MAPTKIADPIISRWQNFVVQSQEVLMMEINMDPAFLVRNVKLPRFRPSSEGIEINLKNVETESRVSQKAHDDLHYVPC</sequence>
<evidence type="ECO:0000313" key="3">
    <source>
        <dbReference type="WBParaSite" id="TCNE_0001849701-mRNA-1"/>
    </source>
</evidence>
<evidence type="ECO:0000313" key="1">
    <source>
        <dbReference type="EMBL" id="VDM49814.1"/>
    </source>
</evidence>
<organism evidence="2 3">
    <name type="scientific">Toxocara canis</name>
    <name type="common">Canine roundworm</name>
    <dbReference type="NCBI Taxonomy" id="6265"/>
    <lineage>
        <taxon>Eukaryota</taxon>
        <taxon>Metazoa</taxon>
        <taxon>Ecdysozoa</taxon>
        <taxon>Nematoda</taxon>
        <taxon>Chromadorea</taxon>
        <taxon>Rhabditida</taxon>
        <taxon>Spirurina</taxon>
        <taxon>Ascaridomorpha</taxon>
        <taxon>Ascaridoidea</taxon>
        <taxon>Toxocaridae</taxon>
        <taxon>Toxocara</taxon>
    </lineage>
</organism>
<dbReference type="WBParaSite" id="TCNE_0001849701-mRNA-1">
    <property type="protein sequence ID" value="TCNE_0001849701-mRNA-1"/>
    <property type="gene ID" value="TCNE_0001849701"/>
</dbReference>
<evidence type="ECO:0000313" key="2">
    <source>
        <dbReference type="Proteomes" id="UP000050794"/>
    </source>
</evidence>
<name>A0A183VCM3_TOXCA</name>
<dbReference type="EMBL" id="UYWY01025589">
    <property type="protein sequence ID" value="VDM49814.1"/>
    <property type="molecule type" value="Genomic_DNA"/>
</dbReference>
<accession>A0A183VCM3</accession>
<reference evidence="1 2" key="2">
    <citation type="submission" date="2018-11" db="EMBL/GenBank/DDBJ databases">
        <authorList>
            <consortium name="Pathogen Informatics"/>
        </authorList>
    </citation>
    <scope>NUCLEOTIDE SEQUENCE [LARGE SCALE GENOMIC DNA]</scope>
</reference>
<keyword evidence="2" id="KW-1185">Reference proteome</keyword>
<protein>
    <submittedName>
        <fullName evidence="3">Ty3-gypsy retrotransposon protein</fullName>
    </submittedName>
</protein>
<reference evidence="3" key="1">
    <citation type="submission" date="2016-06" db="UniProtKB">
        <authorList>
            <consortium name="WormBaseParasite"/>
        </authorList>
    </citation>
    <scope>IDENTIFICATION</scope>
</reference>
<dbReference type="Proteomes" id="UP000050794">
    <property type="component" value="Unassembled WGS sequence"/>
</dbReference>
<proteinExistence type="predicted"/>